<evidence type="ECO:0000313" key="2">
    <source>
        <dbReference type="Proteomes" id="UP000075880"/>
    </source>
</evidence>
<reference evidence="1" key="1">
    <citation type="submission" date="2024-04" db="UniProtKB">
        <authorList>
            <consortium name="EnsemblMetazoa"/>
        </authorList>
    </citation>
    <scope>IDENTIFICATION</scope>
    <source>
        <strain evidence="1">EBRO</strain>
    </source>
</reference>
<name>A0AAG5DKX0_ANOAO</name>
<protein>
    <submittedName>
        <fullName evidence="1">Uncharacterized protein</fullName>
    </submittedName>
</protein>
<dbReference type="PANTHER" id="PTHR33626:SF2">
    <property type="match status" value="1"/>
</dbReference>
<dbReference type="PANTHER" id="PTHR33626">
    <property type="entry name" value="ZGC:158463"/>
    <property type="match status" value="1"/>
</dbReference>
<dbReference type="AlphaFoldDB" id="A0AAG5DKX0"/>
<sequence>MLTRIPVSLLRFDICPECPRVRRQREYDLTFRPCVRKHTWLRCLAGQFVFSKMRLSDNRSVMPLDVLGCTRATVWVSACLLFRKERVISETLTKYGLWIAI</sequence>
<organism evidence="1 2">
    <name type="scientific">Anopheles atroparvus</name>
    <name type="common">European mosquito</name>
    <dbReference type="NCBI Taxonomy" id="41427"/>
    <lineage>
        <taxon>Eukaryota</taxon>
        <taxon>Metazoa</taxon>
        <taxon>Ecdysozoa</taxon>
        <taxon>Arthropoda</taxon>
        <taxon>Hexapoda</taxon>
        <taxon>Insecta</taxon>
        <taxon>Pterygota</taxon>
        <taxon>Neoptera</taxon>
        <taxon>Endopterygota</taxon>
        <taxon>Diptera</taxon>
        <taxon>Nematocera</taxon>
        <taxon>Culicoidea</taxon>
        <taxon>Culicidae</taxon>
        <taxon>Anophelinae</taxon>
        <taxon>Anopheles</taxon>
    </lineage>
</organism>
<keyword evidence="2" id="KW-1185">Reference proteome</keyword>
<proteinExistence type="predicted"/>
<evidence type="ECO:0000313" key="1">
    <source>
        <dbReference type="EnsemblMetazoa" id="ENSAATROPP011278"/>
    </source>
</evidence>
<accession>A0AAG5DKX0</accession>
<dbReference type="EnsemblMetazoa" id="ENSAATROPT012424">
    <property type="protein sequence ID" value="ENSAATROPP011278"/>
    <property type="gene ID" value="ENSAATROPG010106"/>
</dbReference>
<dbReference type="Proteomes" id="UP000075880">
    <property type="component" value="Unassembled WGS sequence"/>
</dbReference>